<dbReference type="SUPFAM" id="SSF51120">
    <property type="entry name" value="beta-Roll"/>
    <property type="match status" value="1"/>
</dbReference>
<feature type="region of interest" description="Disordered" evidence="1">
    <location>
        <begin position="775"/>
        <end position="809"/>
    </location>
</feature>
<dbReference type="EMBL" id="ACFU01000053">
    <property type="protein sequence ID" value="EEF12585.1"/>
    <property type="molecule type" value="Genomic_DNA"/>
</dbReference>
<evidence type="ECO:0000313" key="2">
    <source>
        <dbReference type="EMBL" id="EEF12585.1"/>
    </source>
</evidence>
<reference evidence="2 3" key="1">
    <citation type="submission" date="2008-08" db="EMBL/GenBank/DDBJ databases">
        <authorList>
            <person name="Madupu R."/>
            <person name="Durkin A.S."/>
            <person name="Torralba M."/>
            <person name="Methe B."/>
            <person name="Sutton G.G."/>
            <person name="Strausberg R.L."/>
            <person name="Nelson K.E."/>
        </authorList>
    </citation>
    <scope>NUCLEOTIDE SEQUENCE [LARGE SCALE GENOMIC DNA]</scope>
    <source>
        <strain evidence="2 3">RM3267</strain>
    </source>
</reference>
<comment type="caution">
    <text evidence="2">The sequence shown here is derived from an EMBL/GenBank/DDBJ whole genome shotgun (WGS) entry which is preliminary data.</text>
</comment>
<feature type="compositionally biased region" description="Polar residues" evidence="1">
    <location>
        <begin position="799"/>
        <end position="809"/>
    </location>
</feature>
<dbReference type="PRINTS" id="PR00313">
    <property type="entry name" value="CABNDNGRPT"/>
</dbReference>
<gene>
    <name evidence="2" type="ORF">CAMRE0001_2364</name>
</gene>
<organism evidence="2 3">
    <name type="scientific">Campylobacter rectus RM3267</name>
    <dbReference type="NCBI Taxonomy" id="553218"/>
    <lineage>
        <taxon>Bacteria</taxon>
        <taxon>Pseudomonadati</taxon>
        <taxon>Campylobacterota</taxon>
        <taxon>Epsilonproteobacteria</taxon>
        <taxon>Campylobacterales</taxon>
        <taxon>Campylobacteraceae</taxon>
        <taxon>Campylobacter</taxon>
    </lineage>
</organism>
<protein>
    <submittedName>
        <fullName evidence="2">Uncharacterized protein</fullName>
    </submittedName>
</protein>
<dbReference type="STRING" id="553218.CAMRE0001_2364"/>
<keyword evidence="3" id="KW-1185">Reference proteome</keyword>
<proteinExistence type="predicted"/>
<evidence type="ECO:0000256" key="1">
    <source>
        <dbReference type="SAM" id="MobiDB-lite"/>
    </source>
</evidence>
<dbReference type="Gene3D" id="2.160.20.160">
    <property type="match status" value="2"/>
</dbReference>
<feature type="region of interest" description="Disordered" evidence="1">
    <location>
        <begin position="1"/>
        <end position="29"/>
    </location>
</feature>
<sequence>MDHSNSYFKNLDAAQNNTGSTTPPSSEVQNIRSGLSDAFKNALPDGMVEGGKIKNLKSQNKTVGNELFYKEYVNHDPEKFDYQDGWFVSKDKKTIIGSDKAKKLVVAGENTDTSGYENKADTTVVKVKDNVKPKIFGSDKADDITVDGAKVGMISTGTGDDKITVKNGGEISTNINSGSGNDTINVDGEGTKVNGEVVKDEHGNDVKRGGILAGDGDDTINVTNKAEVKSGIYDGDGNDKINVKGGATVGDKDSAEAQQQMHAGIQLGDGKNTVTVEGADTSVSRITGYKFGEDKNGVKAETQNDVTVKDKATVAFDIDIDNRNVDKVTVDNATVKGTIFTNGGDDEINVNKSKVGGVLGEGGNDTININDSTIGGEGSFYGDVRNKATGKFDLTGSDKHNRSAYQGVNGDQHTESVEKHWQHGDDKINITNSTVEGKVWGGRGNDDINITDSTVKKGVYGDAENKPNGKDGSVDGNDTINVSGSTIEGIINGEGGDDKITVDKSKVAGQSAKNSKGQTIKEAIMGKEGNDEISVQNKSNVDGNISGDQGDNKINVDGGSKVAGWVYGANAKDTNMYNETGNNTITVAGENTEVSRVGDVSSGDSKITISDKATVKSVHGDKGTDTITVDNATVTEKIEGGHGDDIINIKNGAKVKEVKGDLDNDTIKVADKNTHVEKVDGDKGDDTLIVENGAKVDNTVLDVGNDTKMTTTNNNGNLTINSLDKGDTIDLSKIAKVTENINSVDASAVNNAVVNVDPKDVLDLGSENKTLEIKGGSDDTVKSKSSGQWNADGADATHKSFTGSANDNSGVTQTVTIKVENEVATDL</sequence>
<dbReference type="AlphaFoldDB" id="B9D5Z7"/>
<evidence type="ECO:0000313" key="3">
    <source>
        <dbReference type="Proteomes" id="UP000003082"/>
    </source>
</evidence>
<dbReference type="InterPro" id="IPR011049">
    <property type="entry name" value="Serralysin-like_metalloprot_C"/>
</dbReference>
<name>B9D5Z7_CAMRE</name>
<accession>B9D5Z7</accession>
<dbReference type="Proteomes" id="UP000003082">
    <property type="component" value="Unassembled WGS sequence"/>
</dbReference>